<name>M2RDL3_CERS8</name>
<reference evidence="2 3" key="1">
    <citation type="journal article" date="2012" name="Proc. Natl. Acad. Sci. U.S.A.">
        <title>Comparative genomics of Ceriporiopsis subvermispora and Phanerochaete chrysosporium provide insight into selective ligninolysis.</title>
        <authorList>
            <person name="Fernandez-Fueyo E."/>
            <person name="Ruiz-Duenas F.J."/>
            <person name="Ferreira P."/>
            <person name="Floudas D."/>
            <person name="Hibbett D.S."/>
            <person name="Canessa P."/>
            <person name="Larrondo L.F."/>
            <person name="James T.Y."/>
            <person name="Seelenfreund D."/>
            <person name="Lobos S."/>
            <person name="Polanco R."/>
            <person name="Tello M."/>
            <person name="Honda Y."/>
            <person name="Watanabe T."/>
            <person name="Watanabe T."/>
            <person name="Ryu J.S."/>
            <person name="Kubicek C.P."/>
            <person name="Schmoll M."/>
            <person name="Gaskell J."/>
            <person name="Hammel K.E."/>
            <person name="St John F.J."/>
            <person name="Vanden Wymelenberg A."/>
            <person name="Sabat G."/>
            <person name="Splinter BonDurant S."/>
            <person name="Syed K."/>
            <person name="Yadav J.S."/>
            <person name="Doddapaneni H."/>
            <person name="Subramanian V."/>
            <person name="Lavin J.L."/>
            <person name="Oguiza J.A."/>
            <person name="Perez G."/>
            <person name="Pisabarro A.G."/>
            <person name="Ramirez L."/>
            <person name="Santoyo F."/>
            <person name="Master E."/>
            <person name="Coutinho P.M."/>
            <person name="Henrissat B."/>
            <person name="Lombard V."/>
            <person name="Magnuson J.K."/>
            <person name="Kuees U."/>
            <person name="Hori C."/>
            <person name="Igarashi K."/>
            <person name="Samejima M."/>
            <person name="Held B.W."/>
            <person name="Barry K.W."/>
            <person name="LaButti K.M."/>
            <person name="Lapidus A."/>
            <person name="Lindquist E.A."/>
            <person name="Lucas S.M."/>
            <person name="Riley R."/>
            <person name="Salamov A.A."/>
            <person name="Hoffmeister D."/>
            <person name="Schwenk D."/>
            <person name="Hadar Y."/>
            <person name="Yarden O."/>
            <person name="de Vries R.P."/>
            <person name="Wiebenga A."/>
            <person name="Stenlid J."/>
            <person name="Eastwood D."/>
            <person name="Grigoriev I.V."/>
            <person name="Berka R.M."/>
            <person name="Blanchette R.A."/>
            <person name="Kersten P."/>
            <person name="Martinez A.T."/>
            <person name="Vicuna R."/>
            <person name="Cullen D."/>
        </authorList>
    </citation>
    <scope>NUCLEOTIDE SEQUENCE [LARGE SCALE GENOMIC DNA]</scope>
    <source>
        <strain evidence="2 3">B</strain>
    </source>
</reference>
<keyword evidence="3" id="KW-1185">Reference proteome</keyword>
<dbReference type="AlphaFoldDB" id="M2RDL3"/>
<dbReference type="STRING" id="914234.M2RDL3"/>
<accession>M2RDL3</accession>
<dbReference type="Proteomes" id="UP000016930">
    <property type="component" value="Unassembled WGS sequence"/>
</dbReference>
<dbReference type="HOGENOM" id="CLU_034012_1_1_1"/>
<dbReference type="EMBL" id="KB445798">
    <property type="protein sequence ID" value="EMD36527.1"/>
    <property type="molecule type" value="Genomic_DNA"/>
</dbReference>
<evidence type="ECO:0000313" key="2">
    <source>
        <dbReference type="EMBL" id="EMD36527.1"/>
    </source>
</evidence>
<protein>
    <recommendedName>
        <fullName evidence="1">Helitron helicase-like domain-containing protein</fullName>
    </recommendedName>
</protein>
<gene>
    <name evidence="2" type="ORF">CERSUDRAFT_21987</name>
</gene>
<evidence type="ECO:0000259" key="1">
    <source>
        <dbReference type="Pfam" id="PF14214"/>
    </source>
</evidence>
<proteinExistence type="predicted"/>
<evidence type="ECO:0000313" key="3">
    <source>
        <dbReference type="Proteomes" id="UP000016930"/>
    </source>
</evidence>
<sequence length="318" mass="35886">MHAFIRTLLAFDPKQQDVEGGILGVVKSYYGCVEAQGRGSLHCHMVVWVEGGLNPDELRERVLADHSEEFKRRLLDFLDDTISNAIPPAPDGYTDSDQRLPHPCSTRGVRMEDLATPATANLRATDLHRVVSACQKHVHSSTCYKYWKGKGHAKECRFDLEEGNVCLESSIDPETGQICLRCMDGLINNFNETVIQAMRCNMDIKFMGNGQDARAVLMYITDYITKSPLKAHVSYAVLEVALNRLARFDTGLNDIAQRARRTLQRAAFAMVAQQELSAQQVASYLMDFEDHFTSHTFNNLYWPGFERYLDALDPSPEC</sequence>
<organism evidence="2 3">
    <name type="scientific">Ceriporiopsis subvermispora (strain B)</name>
    <name type="common">White-rot fungus</name>
    <name type="synonym">Gelatoporia subvermispora</name>
    <dbReference type="NCBI Taxonomy" id="914234"/>
    <lineage>
        <taxon>Eukaryota</taxon>
        <taxon>Fungi</taxon>
        <taxon>Dikarya</taxon>
        <taxon>Basidiomycota</taxon>
        <taxon>Agaricomycotina</taxon>
        <taxon>Agaricomycetes</taxon>
        <taxon>Polyporales</taxon>
        <taxon>Gelatoporiaceae</taxon>
        <taxon>Gelatoporia</taxon>
    </lineage>
</organism>
<dbReference type="OrthoDB" id="10007484at2759"/>
<dbReference type="Pfam" id="PF14214">
    <property type="entry name" value="Helitron_like_N"/>
    <property type="match status" value="1"/>
</dbReference>
<feature type="non-terminal residue" evidence="2">
    <location>
        <position position="318"/>
    </location>
</feature>
<feature type="domain" description="Helitron helicase-like" evidence="1">
    <location>
        <begin position="15"/>
        <end position="47"/>
    </location>
</feature>
<dbReference type="InterPro" id="IPR025476">
    <property type="entry name" value="Helitron_helicase-like"/>
</dbReference>